<gene>
    <name evidence="1" type="ORF">LX12_000613</name>
</gene>
<dbReference type="InterPro" id="IPR023375">
    <property type="entry name" value="ADC_dom_sf"/>
</dbReference>
<evidence type="ECO:0000313" key="1">
    <source>
        <dbReference type="EMBL" id="MCP2159449.1"/>
    </source>
</evidence>
<dbReference type="Pfam" id="PF06314">
    <property type="entry name" value="ADC"/>
    <property type="match status" value="1"/>
</dbReference>
<dbReference type="EMBL" id="JAMTCG010000001">
    <property type="protein sequence ID" value="MCP2159449.1"/>
    <property type="molecule type" value="Genomic_DNA"/>
</dbReference>
<reference evidence="1 2" key="1">
    <citation type="submission" date="2022-06" db="EMBL/GenBank/DDBJ databases">
        <title>Genomic Encyclopedia of Archaeal and Bacterial Type Strains, Phase II (KMG-II): from individual species to whole genera.</title>
        <authorList>
            <person name="Goeker M."/>
        </authorList>
    </citation>
    <scope>NUCLEOTIDE SEQUENCE [LARGE SCALE GENOMIC DNA]</scope>
    <source>
        <strain evidence="1 2">DSM 45037</strain>
    </source>
</reference>
<dbReference type="InterPro" id="IPR010451">
    <property type="entry name" value="Acetoacetate_decarboxylase"/>
</dbReference>
<dbReference type="Proteomes" id="UP001205740">
    <property type="component" value="Unassembled WGS sequence"/>
</dbReference>
<dbReference type="Gene3D" id="2.40.400.10">
    <property type="entry name" value="Acetoacetate decarboxylase-like"/>
    <property type="match status" value="1"/>
</dbReference>
<organism evidence="1 2">
    <name type="scientific">Williamsia serinedens</name>
    <dbReference type="NCBI Taxonomy" id="391736"/>
    <lineage>
        <taxon>Bacteria</taxon>
        <taxon>Bacillati</taxon>
        <taxon>Actinomycetota</taxon>
        <taxon>Actinomycetes</taxon>
        <taxon>Mycobacteriales</taxon>
        <taxon>Nocardiaceae</taxon>
        <taxon>Williamsia</taxon>
    </lineage>
</organism>
<dbReference type="SUPFAM" id="SSF160104">
    <property type="entry name" value="Acetoacetate decarboxylase-like"/>
    <property type="match status" value="1"/>
</dbReference>
<accession>A0ABT1GWU5</accession>
<sequence>MSGAMGGHTVLGETVPAPVQIRHATAFTAMVSVDARATSTLLAPTGLHPVTWRPGRAACALVFVDYVDGDLGPYNEFGVCFLVRHHRPGAGATGMRAVLRGEVCAYIHRLPVDGQFTLAAGREIWGFPKTLADFDCRHRSVRPHGSVRADGRDILDLRLARGVSVPDSSSSTTLTAYSFLGGTLRATPWTMRAESVRTRPGGARIALGDHEFADELKGLDIGATLMSSSIGHLSMTFGDAEVVTSSGH</sequence>
<protein>
    <submittedName>
        <fullName evidence="1">Acetoacetate decarboxylase (ADC)</fullName>
    </submittedName>
</protein>
<comment type="caution">
    <text evidence="1">The sequence shown here is derived from an EMBL/GenBank/DDBJ whole genome shotgun (WGS) entry which is preliminary data.</text>
</comment>
<evidence type="ECO:0000313" key="2">
    <source>
        <dbReference type="Proteomes" id="UP001205740"/>
    </source>
</evidence>
<proteinExistence type="predicted"/>
<keyword evidence="2" id="KW-1185">Reference proteome</keyword>
<name>A0ABT1GWU5_9NOCA</name>